<reference evidence="1" key="1">
    <citation type="submission" date="2018-02" db="EMBL/GenBank/DDBJ databases">
        <title>Rhizophora mucronata_Transcriptome.</title>
        <authorList>
            <person name="Meera S.P."/>
            <person name="Sreeshan A."/>
            <person name="Augustine A."/>
        </authorList>
    </citation>
    <scope>NUCLEOTIDE SEQUENCE</scope>
    <source>
        <tissue evidence="1">Leaf</tissue>
    </source>
</reference>
<name>A0A2P2QZM6_RHIMU</name>
<evidence type="ECO:0000313" key="1">
    <source>
        <dbReference type="EMBL" id="MBX72410.1"/>
    </source>
</evidence>
<dbReference type="EMBL" id="GGEC01091926">
    <property type="protein sequence ID" value="MBX72410.1"/>
    <property type="molecule type" value="Transcribed_RNA"/>
</dbReference>
<dbReference type="AlphaFoldDB" id="A0A2P2QZM6"/>
<proteinExistence type="predicted"/>
<accession>A0A2P2QZM6</accession>
<protein>
    <submittedName>
        <fullName evidence="1">Uncharacterized protein</fullName>
    </submittedName>
</protein>
<organism evidence="1">
    <name type="scientific">Rhizophora mucronata</name>
    <name type="common">Asiatic mangrove</name>
    <dbReference type="NCBI Taxonomy" id="61149"/>
    <lineage>
        <taxon>Eukaryota</taxon>
        <taxon>Viridiplantae</taxon>
        <taxon>Streptophyta</taxon>
        <taxon>Embryophyta</taxon>
        <taxon>Tracheophyta</taxon>
        <taxon>Spermatophyta</taxon>
        <taxon>Magnoliopsida</taxon>
        <taxon>eudicotyledons</taxon>
        <taxon>Gunneridae</taxon>
        <taxon>Pentapetalae</taxon>
        <taxon>rosids</taxon>
        <taxon>fabids</taxon>
        <taxon>Malpighiales</taxon>
        <taxon>Rhizophoraceae</taxon>
        <taxon>Rhizophora</taxon>
    </lineage>
</organism>
<sequence>MMSCVHQFQQSPSNVTGIPSVSTHMINQIKRLNTKISTCYNQFKSFI</sequence>